<feature type="site" description="Important for catalytic activity" evidence="6">
    <location>
        <position position="194"/>
    </location>
</feature>
<evidence type="ECO:0000259" key="7">
    <source>
        <dbReference type="Pfam" id="PF03372"/>
    </source>
</evidence>
<dbReference type="GeneID" id="64589929"/>
<dbReference type="OrthoDB" id="3264871at2759"/>
<dbReference type="GO" id="GO:0008081">
    <property type="term" value="F:phosphoric diester hydrolase activity"/>
    <property type="evidence" value="ECO:0007669"/>
    <property type="project" value="TreeGrafter"/>
</dbReference>
<feature type="domain" description="Endonuclease/exonuclease/phosphatase" evidence="7">
    <location>
        <begin position="10"/>
        <end position="220"/>
    </location>
</feature>
<feature type="binding site" evidence="5">
    <location>
        <position position="22"/>
    </location>
    <ligand>
        <name>Mg(2+)</name>
        <dbReference type="ChEBI" id="CHEBI:18420"/>
        <label>1</label>
    </ligand>
</feature>
<dbReference type="GO" id="GO:0005634">
    <property type="term" value="C:nucleus"/>
    <property type="evidence" value="ECO:0007669"/>
    <property type="project" value="TreeGrafter"/>
</dbReference>
<dbReference type="GO" id="GO:0046872">
    <property type="term" value="F:metal ion binding"/>
    <property type="evidence" value="ECO:0007669"/>
    <property type="project" value="UniProtKB-KW"/>
</dbReference>
<dbReference type="GO" id="GO:0003906">
    <property type="term" value="F:DNA-(apurinic or apyrimidinic site) endonuclease activity"/>
    <property type="evidence" value="ECO:0007669"/>
    <property type="project" value="TreeGrafter"/>
</dbReference>
<feature type="non-terminal residue" evidence="8">
    <location>
        <position position="1"/>
    </location>
</feature>
<dbReference type="InterPro" id="IPR005135">
    <property type="entry name" value="Endo/exonuclease/phosphatase"/>
</dbReference>
<evidence type="ECO:0000256" key="2">
    <source>
        <dbReference type="ARBA" id="ARBA00022723"/>
    </source>
</evidence>
<evidence type="ECO:0000313" key="8">
    <source>
        <dbReference type="EMBL" id="KAG1786910.1"/>
    </source>
</evidence>
<name>A0A9P7AE10_9AGAM</name>
<feature type="binding site" evidence="5">
    <location>
        <position position="136"/>
    </location>
    <ligand>
        <name>Mg(2+)</name>
        <dbReference type="ChEBI" id="CHEBI:18420"/>
        <label>1</label>
    </ligand>
</feature>
<accession>A0A9P7AE10</accession>
<comment type="caution">
    <text evidence="8">The sequence shown here is derived from an EMBL/GenBank/DDBJ whole genome shotgun (WGS) entry which is preliminary data.</text>
</comment>
<protein>
    <submittedName>
        <fullName evidence="8">Endonuclease/exonuclease/phosphatase</fullName>
    </submittedName>
</protein>
<dbReference type="Proteomes" id="UP000719766">
    <property type="component" value="Unassembled WGS sequence"/>
</dbReference>
<evidence type="ECO:0000256" key="4">
    <source>
        <dbReference type="ARBA" id="ARBA00022842"/>
    </source>
</evidence>
<dbReference type="AlphaFoldDB" id="A0A9P7AE10"/>
<dbReference type="CDD" id="cd09076">
    <property type="entry name" value="L1-EN"/>
    <property type="match status" value="1"/>
</dbReference>
<dbReference type="InterPro" id="IPR004808">
    <property type="entry name" value="AP_endonuc_1"/>
</dbReference>
<evidence type="ECO:0000256" key="5">
    <source>
        <dbReference type="PIRSR" id="PIRSR604808-2"/>
    </source>
</evidence>
<comment type="similarity">
    <text evidence="1">Belongs to the DNA repair enzymes AP/ExoA family.</text>
</comment>
<keyword evidence="8" id="KW-0255">Endonuclease</keyword>
<evidence type="ECO:0000313" key="9">
    <source>
        <dbReference type="Proteomes" id="UP000719766"/>
    </source>
</evidence>
<evidence type="ECO:0000256" key="6">
    <source>
        <dbReference type="PIRSR" id="PIRSR604808-3"/>
    </source>
</evidence>
<dbReference type="PANTHER" id="PTHR22748:SF4">
    <property type="entry name" value="DNA-(APURINIC OR APYRIMIDINIC SITE) ENDONUCLEASE 2"/>
    <property type="match status" value="1"/>
</dbReference>
<comment type="cofactor">
    <cofactor evidence="5">
        <name>Mg(2+)</name>
        <dbReference type="ChEBI" id="CHEBI:18420"/>
    </cofactor>
    <cofactor evidence="5">
        <name>Mn(2+)</name>
        <dbReference type="ChEBI" id="CHEBI:29035"/>
    </cofactor>
    <text evidence="5">Probably binds two magnesium or manganese ions per subunit.</text>
</comment>
<keyword evidence="9" id="KW-1185">Reference proteome</keyword>
<dbReference type="EMBL" id="JABBWE010000086">
    <property type="protein sequence ID" value="KAG1786910.1"/>
    <property type="molecule type" value="Genomic_DNA"/>
</dbReference>
<dbReference type="RefSeq" id="XP_041154306.1">
    <property type="nucleotide sequence ID" value="XM_041296165.1"/>
</dbReference>
<feature type="binding site" evidence="5">
    <location>
        <position position="134"/>
    </location>
    <ligand>
        <name>Mg(2+)</name>
        <dbReference type="ChEBI" id="CHEBI:18420"/>
        <label>1</label>
    </ligand>
</feature>
<keyword evidence="3" id="KW-0378">Hydrolase</keyword>
<keyword evidence="8" id="KW-0540">Nuclease</keyword>
<dbReference type="PANTHER" id="PTHR22748">
    <property type="entry name" value="AP ENDONUCLEASE"/>
    <property type="match status" value="1"/>
</dbReference>
<organism evidence="8 9">
    <name type="scientific">Suillus plorans</name>
    <dbReference type="NCBI Taxonomy" id="116603"/>
    <lineage>
        <taxon>Eukaryota</taxon>
        <taxon>Fungi</taxon>
        <taxon>Dikarya</taxon>
        <taxon>Basidiomycota</taxon>
        <taxon>Agaricomycotina</taxon>
        <taxon>Agaricomycetes</taxon>
        <taxon>Agaricomycetidae</taxon>
        <taxon>Boletales</taxon>
        <taxon>Suillineae</taxon>
        <taxon>Suillaceae</taxon>
        <taxon>Suillus</taxon>
    </lineage>
</organism>
<gene>
    <name evidence="8" type="ORF">HD556DRAFT_1190701</name>
</gene>
<dbReference type="GO" id="GO:0008311">
    <property type="term" value="F:double-stranded DNA 3'-5' DNA exonuclease activity"/>
    <property type="evidence" value="ECO:0007669"/>
    <property type="project" value="TreeGrafter"/>
</dbReference>
<reference evidence="8" key="1">
    <citation type="journal article" date="2020" name="New Phytol.">
        <title>Comparative genomics reveals dynamic genome evolution in host specialist ectomycorrhizal fungi.</title>
        <authorList>
            <person name="Lofgren L.A."/>
            <person name="Nguyen N.H."/>
            <person name="Vilgalys R."/>
            <person name="Ruytinx J."/>
            <person name="Liao H.L."/>
            <person name="Branco S."/>
            <person name="Kuo A."/>
            <person name="LaButti K."/>
            <person name="Lipzen A."/>
            <person name="Andreopoulos W."/>
            <person name="Pangilinan J."/>
            <person name="Riley R."/>
            <person name="Hundley H."/>
            <person name="Na H."/>
            <person name="Barry K."/>
            <person name="Grigoriev I.V."/>
            <person name="Stajich J.E."/>
            <person name="Kennedy P.G."/>
        </authorList>
    </citation>
    <scope>NUCLEOTIDE SEQUENCE</scope>
    <source>
        <strain evidence="8">S12</strain>
    </source>
</reference>
<keyword evidence="5" id="KW-0464">Manganese</keyword>
<proteinExistence type="inferred from homology"/>
<keyword evidence="4 5" id="KW-0460">Magnesium</keyword>
<sequence>SKWTTVNQTVRDKKIGVLCLQETHLTTDHQNQIDTLFSRRLRVLSTSDPIRPGNSAGIAFVLNKEITNTADATMRVLIPGRAAVLSLKWHNNETINILNIYAPNNANEHRNFWEKINSEWSRTHAGTIDLMVGDFNITEEPIDRAPARYDHESATEALRELRSALNLQDTWCLENPNQRMFTFSSNHNSLSRLDRIYTSTRHSESMIDWDSHISHIPTDHHMVSVRFAPPGLPHIGKGRWSWPIGIMTDENLIKRIVRLGIETQQTLEEMNVRDNTSNPQKSWSTLKTKITDIAKETLKIHLGKVNQRIRTLTKDLCKITN</sequence>
<dbReference type="Pfam" id="PF03372">
    <property type="entry name" value="Exo_endo_phos"/>
    <property type="match status" value="1"/>
</dbReference>
<dbReference type="Gene3D" id="3.60.10.10">
    <property type="entry name" value="Endonuclease/exonuclease/phosphatase"/>
    <property type="match status" value="1"/>
</dbReference>
<dbReference type="InterPro" id="IPR036691">
    <property type="entry name" value="Endo/exonu/phosph_ase_sf"/>
</dbReference>
<evidence type="ECO:0000256" key="3">
    <source>
        <dbReference type="ARBA" id="ARBA00022801"/>
    </source>
</evidence>
<feature type="site" description="Transition state stabilizer" evidence="6">
    <location>
        <position position="136"/>
    </location>
</feature>
<feature type="non-terminal residue" evidence="8">
    <location>
        <position position="321"/>
    </location>
</feature>
<dbReference type="SUPFAM" id="SSF56219">
    <property type="entry name" value="DNase I-like"/>
    <property type="match status" value="1"/>
</dbReference>
<dbReference type="GO" id="GO:0006284">
    <property type="term" value="P:base-excision repair"/>
    <property type="evidence" value="ECO:0007669"/>
    <property type="project" value="TreeGrafter"/>
</dbReference>
<evidence type="ECO:0000256" key="1">
    <source>
        <dbReference type="ARBA" id="ARBA00007092"/>
    </source>
</evidence>
<keyword evidence="2 5" id="KW-0479">Metal-binding</keyword>